<name>F9WW16_TRYVY</name>
<protein>
    <submittedName>
        <fullName evidence="1">Uncharacterized protein</fullName>
    </submittedName>
</protein>
<evidence type="ECO:0000313" key="2">
    <source>
        <dbReference type="Proteomes" id="UP000009027"/>
    </source>
</evidence>
<dbReference type="Proteomes" id="UP000009027">
    <property type="component" value="Unassembled WGS sequence"/>
</dbReference>
<evidence type="ECO:0000313" key="1">
    <source>
        <dbReference type="EMBL" id="CCD21783.1"/>
    </source>
</evidence>
<dbReference type="VEuPathDB" id="TriTrypDB:TvY486_0005200"/>
<accession>F9WW16</accession>
<dbReference type="AlphaFoldDB" id="F9WW16"/>
<keyword evidence="2" id="KW-1185">Reference proteome</keyword>
<dbReference type="EMBL" id="CAEX01008253">
    <property type="protein sequence ID" value="CCD21783.1"/>
    <property type="molecule type" value="Genomic_DNA"/>
</dbReference>
<reference evidence="1 2" key="1">
    <citation type="journal article" date="2012" name="Proc. Natl. Acad. Sci. U.S.A.">
        <title>Antigenic diversity is generated by distinct evolutionary mechanisms in African trypanosome species.</title>
        <authorList>
            <person name="Jackson A.P."/>
            <person name="Berry A."/>
            <person name="Aslett M."/>
            <person name="Allison H.C."/>
            <person name="Burton P."/>
            <person name="Vavrova-Anderson J."/>
            <person name="Brown R."/>
            <person name="Browne H."/>
            <person name="Corton N."/>
            <person name="Hauser H."/>
            <person name="Gamble J."/>
            <person name="Gilderthorp R."/>
            <person name="Marcello L."/>
            <person name="McQuillan J."/>
            <person name="Otto T.D."/>
            <person name="Quail M.A."/>
            <person name="Sanders M.J."/>
            <person name="van Tonder A."/>
            <person name="Ginger M.L."/>
            <person name="Field M.C."/>
            <person name="Barry J.D."/>
            <person name="Hertz-Fowler C."/>
            <person name="Berriman M."/>
        </authorList>
    </citation>
    <scope>NUCLEOTIDE SEQUENCE</scope>
    <source>
        <strain evidence="1 2">Y486</strain>
    </source>
</reference>
<sequence>MAMCYSLPIARLQSASPSADILAVSVLISSPDSTVSRSTFVPPCVSGLRRPWASLLNRKAEAASIPANGNAVLQDAPSNFSQVPHKFRPKTNAVAQGVRQTKTRWPPIEHPSCVTLRKVRNGRNGPQRPKVRGQSRAAMCVVRRGVAQHLRISPGREAMAECAGRAFTPSGVRIGCFLRAREALHTNRAAANDATFVPSLEKKDQMPITQHCHEPEACVTKPR</sequence>
<organism evidence="1 2">
    <name type="scientific">Trypanosoma vivax (strain Y486)</name>
    <dbReference type="NCBI Taxonomy" id="1055687"/>
    <lineage>
        <taxon>Eukaryota</taxon>
        <taxon>Discoba</taxon>
        <taxon>Euglenozoa</taxon>
        <taxon>Kinetoplastea</taxon>
        <taxon>Metakinetoplastina</taxon>
        <taxon>Trypanosomatida</taxon>
        <taxon>Trypanosomatidae</taxon>
        <taxon>Trypanosoma</taxon>
        <taxon>Duttonella</taxon>
    </lineage>
</organism>
<proteinExistence type="predicted"/>
<gene>
    <name evidence="1" type="ORF">TvY486_0005200</name>
</gene>